<feature type="signal peptide" evidence="1">
    <location>
        <begin position="1"/>
        <end position="36"/>
    </location>
</feature>
<name>A0A3N4V851_9GAMM</name>
<accession>A0A3N4V851</accession>
<reference evidence="2 3" key="1">
    <citation type="submission" date="2018-11" db="EMBL/GenBank/DDBJ databases">
        <title>Genomic Encyclopedia of Type Strains, Phase IV (KMG-IV): sequencing the most valuable type-strain genomes for metagenomic binning, comparative biology and taxonomic classification.</title>
        <authorList>
            <person name="Goeker M."/>
        </authorList>
    </citation>
    <scope>NUCLEOTIDE SEQUENCE [LARGE SCALE GENOMIC DNA]</scope>
    <source>
        <strain evidence="2 3">DSM 25623</strain>
    </source>
</reference>
<dbReference type="InterPro" id="IPR036501">
    <property type="entry name" value="Inhibitor_vert_lysozyme_sf"/>
</dbReference>
<keyword evidence="1" id="KW-0732">Signal</keyword>
<dbReference type="SUPFAM" id="SSF89872">
    <property type="entry name" value="Inhibitor of vertebrate lysozyme, Ivy"/>
    <property type="match status" value="1"/>
</dbReference>
<dbReference type="EMBL" id="RKQN01000004">
    <property type="protein sequence ID" value="RPE75881.1"/>
    <property type="molecule type" value="Genomic_DNA"/>
</dbReference>
<evidence type="ECO:0000313" key="2">
    <source>
        <dbReference type="EMBL" id="RPE75881.1"/>
    </source>
</evidence>
<dbReference type="OrthoDB" id="6050235at2"/>
<evidence type="ECO:0000313" key="3">
    <source>
        <dbReference type="Proteomes" id="UP000269708"/>
    </source>
</evidence>
<dbReference type="AlphaFoldDB" id="A0A3N4V851"/>
<organism evidence="2 3">
    <name type="scientific">Vulcaniibacterium tengchongense</name>
    <dbReference type="NCBI Taxonomy" id="1273429"/>
    <lineage>
        <taxon>Bacteria</taxon>
        <taxon>Pseudomonadati</taxon>
        <taxon>Pseudomonadota</taxon>
        <taxon>Gammaproteobacteria</taxon>
        <taxon>Lysobacterales</taxon>
        <taxon>Lysobacteraceae</taxon>
        <taxon>Vulcaniibacterium</taxon>
    </lineage>
</organism>
<dbReference type="Gene3D" id="3.40.1420.10">
    <property type="entry name" value="Inhibitor of vertebrate lysozyme"/>
    <property type="match status" value="1"/>
</dbReference>
<dbReference type="RefSeq" id="WP_123771083.1">
    <property type="nucleotide sequence ID" value="NZ_RKQN01000004.1"/>
</dbReference>
<evidence type="ECO:0000256" key="1">
    <source>
        <dbReference type="SAM" id="SignalP"/>
    </source>
</evidence>
<sequence length="208" mass="23487">MKTTFWREAMAMTMRNARTWLALAVFLVVNPGCSKAQQGTQRVDALEQAAATHATWRKAEAPASLNRYVAEPFNLLSREPSLVTGKVHHDAVFQKAWEQLLRESTTTPQTLEKRLLSGPATEGAYWESNDRHGFLYMMCQIHACSTTNLVLFFQPETASMGGRLQERCQVRWVGEISDDIKRLIEDTKPIDLADPNREFDCAEQGDAP</sequence>
<evidence type="ECO:0008006" key="4">
    <source>
        <dbReference type="Google" id="ProtNLM"/>
    </source>
</evidence>
<keyword evidence="3" id="KW-1185">Reference proteome</keyword>
<proteinExistence type="predicted"/>
<gene>
    <name evidence="2" type="ORF">EDC50_2778</name>
</gene>
<protein>
    <recommendedName>
        <fullName evidence="4">Inhibitor of lysozyme (Ivy)</fullName>
    </recommendedName>
</protein>
<dbReference type="Proteomes" id="UP000269708">
    <property type="component" value="Unassembled WGS sequence"/>
</dbReference>
<comment type="caution">
    <text evidence="2">The sequence shown here is derived from an EMBL/GenBank/DDBJ whole genome shotgun (WGS) entry which is preliminary data.</text>
</comment>
<feature type="chain" id="PRO_5018051780" description="Inhibitor of lysozyme (Ivy)" evidence="1">
    <location>
        <begin position="37"/>
        <end position="208"/>
    </location>
</feature>